<evidence type="ECO:0000313" key="3">
    <source>
        <dbReference type="Proteomes" id="UP000189627"/>
    </source>
</evidence>
<protein>
    <recommendedName>
        <fullName evidence="1">GMT-like wHTH domain-containing protein</fullName>
    </recommendedName>
</protein>
<proteinExistence type="predicted"/>
<organism evidence="2 3">
    <name type="scientific">Cupriavidus necator</name>
    <name type="common">Alcaligenes eutrophus</name>
    <name type="synonym">Ralstonia eutropha</name>
    <dbReference type="NCBI Taxonomy" id="106590"/>
    <lineage>
        <taxon>Bacteria</taxon>
        <taxon>Pseudomonadati</taxon>
        <taxon>Pseudomonadota</taxon>
        <taxon>Betaproteobacteria</taxon>
        <taxon>Burkholderiales</taxon>
        <taxon>Burkholderiaceae</taxon>
        <taxon>Cupriavidus</taxon>
    </lineage>
</organism>
<gene>
    <name evidence="2" type="ORF">BJN34_00025</name>
</gene>
<name>A0A1U9UI73_CUPNE</name>
<dbReference type="Pfam" id="PF22560">
    <property type="entry name" value="GMT-wHTH"/>
    <property type="match status" value="1"/>
</dbReference>
<dbReference type="InterPro" id="IPR031009">
    <property type="entry name" value="Tcm_partner"/>
</dbReference>
<dbReference type="AlphaFoldDB" id="A0A1U9UI73"/>
<dbReference type="InterPro" id="IPR054339">
    <property type="entry name" value="GMT_wHTH"/>
</dbReference>
<accession>A0A1U9UI73</accession>
<sequence length="424" mass="48614">MAKTDDKYEWHIGLPPPVLDQHSAVKHSIIENYVGRYIETVMSQAIIPKVTLSLVDGFAGGGEYLSEAEGGAVDGTPLLMLRAVHEARAKINVGRTITPREVDAEFFFVEKKNESAQYLHQHLANRRAEGAIADSDYQRVQLRNSSFLDELPHIVARIKARRNGCRSIFLLDQYNYHAVPMRTIRWLMSELPGAEVILTFNVDSLMTFLSDSEKNRKPVRAIDLEQYIPWERLKSLRTEQDWRTSLQRHIAHGIKVETGARFMTLFFVRPLASNSWSYWLVHLSQRYKAHDVMKALHWEHSSEFGHELEPGLFMLGYNPRRDEDYSGQSSLLFDQSGEQKCVEALTEQFGRLLADKLQPVAVAQLFEENISNTMADESRLQRVLRSMHAAGSIAVSTKNDRRRRPSKIYLPTDVIEHSRQIILT</sequence>
<dbReference type="OrthoDB" id="275124at2"/>
<feature type="domain" description="GMT-like wHTH" evidence="1">
    <location>
        <begin position="316"/>
        <end position="398"/>
    </location>
</feature>
<dbReference type="KEGG" id="cuh:BJN34_00025"/>
<dbReference type="NCBIfam" id="TIGR04474">
    <property type="entry name" value="tcm_partner"/>
    <property type="match status" value="1"/>
</dbReference>
<evidence type="ECO:0000259" key="1">
    <source>
        <dbReference type="Pfam" id="PF22560"/>
    </source>
</evidence>
<dbReference type="Proteomes" id="UP000189627">
    <property type="component" value="Chromosome 1"/>
</dbReference>
<dbReference type="EMBL" id="CP017757">
    <property type="protein sequence ID" value="AQV92278.1"/>
    <property type="molecule type" value="Genomic_DNA"/>
</dbReference>
<reference evidence="3" key="1">
    <citation type="submission" date="2017-02" db="EMBL/GenBank/DDBJ databases">
        <title>Complete genome sequence of Cupriavidus necator strain NH9, a 3-chlorobenzoate degrader.</title>
        <authorList>
            <person name="Moriuchi R."/>
            <person name="Dohra H."/>
            <person name="Ogawa N."/>
        </authorList>
    </citation>
    <scope>NUCLEOTIDE SEQUENCE [LARGE SCALE GENOMIC DNA]</scope>
    <source>
        <strain evidence="3">NH9</strain>
    </source>
</reference>
<dbReference type="RefSeq" id="WP_078194639.1">
    <property type="nucleotide sequence ID" value="NZ_CP017757.2"/>
</dbReference>
<evidence type="ECO:0000313" key="2">
    <source>
        <dbReference type="EMBL" id="AQV92278.1"/>
    </source>
</evidence>